<dbReference type="Proteomes" id="UP001159364">
    <property type="component" value="Linkage Group LG03"/>
</dbReference>
<dbReference type="AlphaFoldDB" id="A0AAV8TUU0"/>
<dbReference type="InterPro" id="IPR054722">
    <property type="entry name" value="PolX-like_BBD"/>
</dbReference>
<gene>
    <name evidence="2" type="ORF">K2173_009040</name>
</gene>
<protein>
    <recommendedName>
        <fullName evidence="1">Retrovirus-related Pol polyprotein from transposon TNT 1-94-like beta-barrel domain-containing protein</fullName>
    </recommendedName>
</protein>
<organism evidence="2 3">
    <name type="scientific">Erythroxylum novogranatense</name>
    <dbReference type="NCBI Taxonomy" id="1862640"/>
    <lineage>
        <taxon>Eukaryota</taxon>
        <taxon>Viridiplantae</taxon>
        <taxon>Streptophyta</taxon>
        <taxon>Embryophyta</taxon>
        <taxon>Tracheophyta</taxon>
        <taxon>Spermatophyta</taxon>
        <taxon>Magnoliopsida</taxon>
        <taxon>eudicotyledons</taxon>
        <taxon>Gunneridae</taxon>
        <taxon>Pentapetalae</taxon>
        <taxon>rosids</taxon>
        <taxon>fabids</taxon>
        <taxon>Malpighiales</taxon>
        <taxon>Erythroxylaceae</taxon>
        <taxon>Erythroxylum</taxon>
    </lineage>
</organism>
<reference evidence="2 3" key="1">
    <citation type="submission" date="2021-09" db="EMBL/GenBank/DDBJ databases">
        <title>Genomic insights and catalytic innovation underlie evolution of tropane alkaloids biosynthesis.</title>
        <authorList>
            <person name="Wang Y.-J."/>
            <person name="Tian T."/>
            <person name="Huang J.-P."/>
            <person name="Huang S.-X."/>
        </authorList>
    </citation>
    <scope>NUCLEOTIDE SEQUENCE [LARGE SCALE GENOMIC DNA]</scope>
    <source>
        <strain evidence="2">KIB-2018</strain>
        <tissue evidence="2">Leaf</tissue>
    </source>
</reference>
<comment type="caution">
    <text evidence="2">The sequence shown here is derived from an EMBL/GenBank/DDBJ whole genome shotgun (WGS) entry which is preliminary data.</text>
</comment>
<dbReference type="Pfam" id="PF22936">
    <property type="entry name" value="Pol_BBD"/>
    <property type="match status" value="1"/>
</dbReference>
<evidence type="ECO:0000313" key="3">
    <source>
        <dbReference type="Proteomes" id="UP001159364"/>
    </source>
</evidence>
<dbReference type="Pfam" id="PF14223">
    <property type="entry name" value="Retrotran_gag_2"/>
    <property type="match status" value="1"/>
</dbReference>
<dbReference type="PANTHER" id="PTHR35317:SF35">
    <property type="entry name" value="DUF4219 DOMAIN-CONTAINING PROTEIN"/>
    <property type="match status" value="1"/>
</dbReference>
<evidence type="ECO:0000313" key="2">
    <source>
        <dbReference type="EMBL" id="KAJ8769958.1"/>
    </source>
</evidence>
<evidence type="ECO:0000259" key="1">
    <source>
        <dbReference type="Pfam" id="PF22936"/>
    </source>
</evidence>
<name>A0AAV8TUU0_9ROSI</name>
<accession>A0AAV8TUU0</accession>
<keyword evidence="3" id="KW-1185">Reference proteome</keyword>
<sequence length="324" mass="37016">MKTFLESQELWDLVEYGFVDLEDPDEEVEERLKEVKKRDAKALFLIQQAIHETIFSRIAAKEFQGSSKVMTVKLQTYHREFKMLSMKSNEPVQTYLSRVSSLVNQMKSYGEDISEKTIVAKVLRILTPNFEHIVAAIEEAHNLSNYSFDELMSSLQAHEDRLLRSHEKNEEKAFQLKGEMHENVATRSSGRSGICGRGQGRDDESKLFMTPFCEKKQSNDVWFLNSGCSNHMCGTKSLFKELDEYDKTDVNVGDNKKIQVEGRGTISIKTSLGNAKILQDVMFVPSLSHNLLSIRQLMISGYSILFKDGFCIIKDKKSMQITAN</sequence>
<dbReference type="EMBL" id="JAIWQS010000003">
    <property type="protein sequence ID" value="KAJ8769958.1"/>
    <property type="molecule type" value="Genomic_DNA"/>
</dbReference>
<dbReference type="PANTHER" id="PTHR35317">
    <property type="entry name" value="OS04G0629600 PROTEIN"/>
    <property type="match status" value="1"/>
</dbReference>
<feature type="domain" description="Retrovirus-related Pol polyprotein from transposon TNT 1-94-like beta-barrel" evidence="1">
    <location>
        <begin position="222"/>
        <end position="302"/>
    </location>
</feature>
<proteinExistence type="predicted"/>